<accession>S4NQP5</accession>
<name>S4NQP5_9NEOP</name>
<reference evidence="1" key="2">
    <citation type="submission" date="2013-05" db="EMBL/GenBank/DDBJ databases">
        <authorList>
            <person name="Carter J.-M."/>
            <person name="Baker S.C."/>
            <person name="Pink R."/>
            <person name="Carter D.R.F."/>
            <person name="Collins A."/>
            <person name="Tomlin J."/>
            <person name="Gibbs M."/>
            <person name="Breuker C.J."/>
        </authorList>
    </citation>
    <scope>NUCLEOTIDE SEQUENCE</scope>
    <source>
        <tissue evidence="1">Ovary</tissue>
    </source>
</reference>
<dbReference type="EMBL" id="GAIX01014732">
    <property type="protein sequence ID" value="JAA77828.1"/>
    <property type="molecule type" value="Transcribed_RNA"/>
</dbReference>
<proteinExistence type="predicted"/>
<dbReference type="AlphaFoldDB" id="S4NQP5"/>
<organism evidence="1">
    <name type="scientific">Pararge aegeria</name>
    <name type="common">speckled wood butterfly</name>
    <dbReference type="NCBI Taxonomy" id="116150"/>
    <lineage>
        <taxon>Eukaryota</taxon>
        <taxon>Metazoa</taxon>
        <taxon>Ecdysozoa</taxon>
        <taxon>Arthropoda</taxon>
        <taxon>Hexapoda</taxon>
        <taxon>Insecta</taxon>
        <taxon>Pterygota</taxon>
        <taxon>Neoptera</taxon>
        <taxon>Endopterygota</taxon>
        <taxon>Lepidoptera</taxon>
        <taxon>Glossata</taxon>
        <taxon>Ditrysia</taxon>
        <taxon>Papilionoidea</taxon>
        <taxon>Nymphalidae</taxon>
        <taxon>Satyrinae</taxon>
        <taxon>Satyrini</taxon>
        <taxon>Parargina</taxon>
        <taxon>Pararge</taxon>
    </lineage>
</organism>
<reference evidence="1" key="1">
    <citation type="journal article" date="2013" name="BMC Genomics">
        <title>Unscrambling butterfly oogenesis.</title>
        <authorList>
            <person name="Carter J.M."/>
            <person name="Baker S.C."/>
            <person name="Pink R."/>
            <person name="Carter D.R."/>
            <person name="Collins A."/>
            <person name="Tomlin J."/>
            <person name="Gibbs M."/>
            <person name="Breuker C.J."/>
        </authorList>
    </citation>
    <scope>NUCLEOTIDE SEQUENCE</scope>
    <source>
        <tissue evidence="1">Ovary</tissue>
    </source>
</reference>
<sequence>MTGFIDRSCSVSHLAACRRAGGTLVYAFLFRPRLQSGWLYSIQIILVARNRFKLNKYQLFLNSSRALFKTGLVICLKVP</sequence>
<protein>
    <submittedName>
        <fullName evidence="1">Uncharacterized protein</fullName>
    </submittedName>
</protein>
<evidence type="ECO:0000313" key="1">
    <source>
        <dbReference type="EMBL" id="JAA77828.1"/>
    </source>
</evidence>